<sequence>MQHQARVNHTGPGDLQPQEAKALAQEAEEAPVVISYVHPEESETEVLPPPSASLVAAVELGLAWEAPADMTEARPPTSSG</sequence>
<dbReference type="EMBL" id="OY882867">
    <property type="protein sequence ID" value="CAK6433986.1"/>
    <property type="molecule type" value="Genomic_DNA"/>
</dbReference>
<organism evidence="2 3">
    <name type="scientific">Pipistrellus nathusii</name>
    <name type="common">Nathusius' pipistrelle</name>
    <dbReference type="NCBI Taxonomy" id="59473"/>
    <lineage>
        <taxon>Eukaryota</taxon>
        <taxon>Metazoa</taxon>
        <taxon>Chordata</taxon>
        <taxon>Craniata</taxon>
        <taxon>Vertebrata</taxon>
        <taxon>Euteleostomi</taxon>
        <taxon>Mammalia</taxon>
        <taxon>Eutheria</taxon>
        <taxon>Laurasiatheria</taxon>
        <taxon>Chiroptera</taxon>
        <taxon>Yangochiroptera</taxon>
        <taxon>Vespertilionidae</taxon>
        <taxon>Pipistrellus</taxon>
    </lineage>
</organism>
<reference evidence="2" key="1">
    <citation type="submission" date="2023-12" db="EMBL/GenBank/DDBJ databases">
        <authorList>
            <person name="Brown T."/>
        </authorList>
    </citation>
    <scope>NUCLEOTIDE SEQUENCE</scope>
</reference>
<keyword evidence="3" id="KW-1185">Reference proteome</keyword>
<name>A0ABN9Z6M1_PIPNA</name>
<accession>A0ABN9Z6M1</accession>
<protein>
    <submittedName>
        <fullName evidence="2">Uncharacterized protein</fullName>
    </submittedName>
</protein>
<evidence type="ECO:0000256" key="1">
    <source>
        <dbReference type="SAM" id="MobiDB-lite"/>
    </source>
</evidence>
<evidence type="ECO:0000313" key="2">
    <source>
        <dbReference type="EMBL" id="CAK6433986.1"/>
    </source>
</evidence>
<evidence type="ECO:0000313" key="3">
    <source>
        <dbReference type="Proteomes" id="UP001314169"/>
    </source>
</evidence>
<feature type="compositionally biased region" description="Low complexity" evidence="1">
    <location>
        <begin position="15"/>
        <end position="25"/>
    </location>
</feature>
<feature type="region of interest" description="Disordered" evidence="1">
    <location>
        <begin position="1"/>
        <end position="26"/>
    </location>
</feature>
<gene>
    <name evidence="2" type="ORF">MPIPNATIZW_LOCUS2292</name>
</gene>
<dbReference type="Proteomes" id="UP001314169">
    <property type="component" value="Chromosome 10"/>
</dbReference>
<proteinExistence type="predicted"/>